<evidence type="ECO:0000313" key="2">
    <source>
        <dbReference type="EMBL" id="MET4757662.1"/>
    </source>
</evidence>
<keyword evidence="1" id="KW-1133">Transmembrane helix</keyword>
<dbReference type="RefSeq" id="WP_354007798.1">
    <property type="nucleotide sequence ID" value="NZ_JBEWTA010000001.1"/>
</dbReference>
<keyword evidence="1" id="KW-0812">Transmembrane</keyword>
<name>A0ABV2SIS0_9GAMM</name>
<accession>A0ABV2SIS0</accession>
<keyword evidence="3" id="KW-1185">Reference proteome</keyword>
<protein>
    <submittedName>
        <fullName evidence="2">Uncharacterized protein</fullName>
    </submittedName>
</protein>
<evidence type="ECO:0000256" key="1">
    <source>
        <dbReference type="SAM" id="Phobius"/>
    </source>
</evidence>
<dbReference type="EMBL" id="JBEWTB010000002">
    <property type="protein sequence ID" value="MET4757662.1"/>
    <property type="molecule type" value="Genomic_DNA"/>
</dbReference>
<dbReference type="Proteomes" id="UP001549366">
    <property type="component" value="Unassembled WGS sequence"/>
</dbReference>
<organism evidence="2 3">
    <name type="scientific">Endozoicomonas lisbonensis</name>
    <dbReference type="NCBI Taxonomy" id="3120522"/>
    <lineage>
        <taxon>Bacteria</taxon>
        <taxon>Pseudomonadati</taxon>
        <taxon>Pseudomonadota</taxon>
        <taxon>Gammaproteobacteria</taxon>
        <taxon>Oceanospirillales</taxon>
        <taxon>Endozoicomonadaceae</taxon>
        <taxon>Endozoicomonas</taxon>
    </lineage>
</organism>
<evidence type="ECO:0000313" key="3">
    <source>
        <dbReference type="Proteomes" id="UP001549366"/>
    </source>
</evidence>
<feature type="transmembrane region" description="Helical" evidence="1">
    <location>
        <begin position="50"/>
        <end position="82"/>
    </location>
</feature>
<sequence>MRYFLSLVKTMLQINLGQAQKLDPLPEPEHFSRRRLTRQYKAKKALVRNVWIAACSLMLINPVLPVILIIALPATLLSFMILDETP</sequence>
<proteinExistence type="predicted"/>
<keyword evidence="1" id="KW-0472">Membrane</keyword>
<reference evidence="2 3" key="1">
    <citation type="submission" date="2024-06" db="EMBL/GenBank/DDBJ databases">
        <title>Genomic Encyclopedia of Type Strains, Phase V (KMG-V): Genome sequencing to study the core and pangenomes of soil and plant-associated prokaryotes.</title>
        <authorList>
            <person name="Whitman W."/>
        </authorList>
    </citation>
    <scope>NUCLEOTIDE SEQUENCE [LARGE SCALE GENOMIC DNA]</scope>
    <source>
        <strain evidence="2 3">NE40</strain>
    </source>
</reference>
<gene>
    <name evidence="2" type="ORF">V5J35_002854</name>
</gene>
<comment type="caution">
    <text evidence="2">The sequence shown here is derived from an EMBL/GenBank/DDBJ whole genome shotgun (WGS) entry which is preliminary data.</text>
</comment>